<evidence type="ECO:0008006" key="3">
    <source>
        <dbReference type="Google" id="ProtNLM"/>
    </source>
</evidence>
<proteinExistence type="predicted"/>
<dbReference type="EMBL" id="JALLBG020000272">
    <property type="protein sequence ID" value="KAL3757183.1"/>
    <property type="molecule type" value="Genomic_DNA"/>
</dbReference>
<sequence length="439" mass="50203">MARVIETCWPTIEAYADLESSVAVAQTCRSLHQAIIDPRSKKVKVTHFEIDPFSIRSAATRIPHYLSRSLNSINFPSLQHLHLDFPRTKRRNASGHSNETDDAYCSSFPIFATHLSSAYNLQRLYFSTGGLMVRNLSVQFEGLYEIFTDNLCRCTKLREVTILNSGVLSGCIETLYSVALQQAITRFVKRRPHLDTLTMLIGEKPSDVLYNQHLRSNGIDPILDFFQAAFTIESLNSLLILVAHQHLDSLFNCAKILSFGGAARPRFVKRLRLGVSEVDIDFQPQSDSAHILDFFSECQFLEYLSLCIPAMEWEGERNAQALKRMLEHKHYLSFITINVYGQSKILLPVLLESLSVNIEAKILCELRIHNIMDVEKDQCIQLQSSLRLSGMVCEQFQAKINNRGNWDIYTLDNRRLREGELSADDAFDHFITMKYPNRE</sequence>
<evidence type="ECO:0000313" key="1">
    <source>
        <dbReference type="EMBL" id="KAL3757183.1"/>
    </source>
</evidence>
<reference evidence="1 2" key="1">
    <citation type="submission" date="2024-10" db="EMBL/GenBank/DDBJ databases">
        <title>Updated reference genomes for cyclostephanoid diatoms.</title>
        <authorList>
            <person name="Roberts W.R."/>
            <person name="Alverson A.J."/>
        </authorList>
    </citation>
    <scope>NUCLEOTIDE SEQUENCE [LARGE SCALE GENOMIC DNA]</scope>
    <source>
        <strain evidence="1 2">AJA232-27</strain>
    </source>
</reference>
<dbReference type="AlphaFoldDB" id="A0ABD3M0E0"/>
<gene>
    <name evidence="1" type="ORF">ACHAWU_004615</name>
</gene>
<comment type="caution">
    <text evidence="1">The sequence shown here is derived from an EMBL/GenBank/DDBJ whole genome shotgun (WGS) entry which is preliminary data.</text>
</comment>
<accession>A0ABD3M0E0</accession>
<keyword evidence="2" id="KW-1185">Reference proteome</keyword>
<organism evidence="1 2">
    <name type="scientific">Discostella pseudostelligera</name>
    <dbReference type="NCBI Taxonomy" id="259834"/>
    <lineage>
        <taxon>Eukaryota</taxon>
        <taxon>Sar</taxon>
        <taxon>Stramenopiles</taxon>
        <taxon>Ochrophyta</taxon>
        <taxon>Bacillariophyta</taxon>
        <taxon>Coscinodiscophyceae</taxon>
        <taxon>Thalassiosirophycidae</taxon>
        <taxon>Stephanodiscales</taxon>
        <taxon>Stephanodiscaceae</taxon>
        <taxon>Discostella</taxon>
    </lineage>
</organism>
<dbReference type="Proteomes" id="UP001530293">
    <property type="component" value="Unassembled WGS sequence"/>
</dbReference>
<name>A0ABD3M0E0_9STRA</name>
<evidence type="ECO:0000313" key="2">
    <source>
        <dbReference type="Proteomes" id="UP001530293"/>
    </source>
</evidence>
<protein>
    <recommendedName>
        <fullName evidence="3">F-box domain-containing protein</fullName>
    </recommendedName>
</protein>